<dbReference type="InterPro" id="IPR002645">
    <property type="entry name" value="STAS_dom"/>
</dbReference>
<dbReference type="Gene3D" id="3.30.750.24">
    <property type="entry name" value="STAS domain"/>
    <property type="match status" value="1"/>
</dbReference>
<organism evidence="3 4">
    <name type="scientific">Salinibacillus kushneri</name>
    <dbReference type="NCBI Taxonomy" id="237682"/>
    <lineage>
        <taxon>Bacteria</taxon>
        <taxon>Bacillati</taxon>
        <taxon>Bacillota</taxon>
        <taxon>Bacilli</taxon>
        <taxon>Bacillales</taxon>
        <taxon>Bacillaceae</taxon>
        <taxon>Salinibacillus</taxon>
    </lineage>
</organism>
<keyword evidence="4" id="KW-1185">Reference proteome</keyword>
<feature type="domain" description="STAS" evidence="2">
    <location>
        <begin position="160"/>
        <end position="273"/>
    </location>
</feature>
<dbReference type="InterPro" id="IPR051932">
    <property type="entry name" value="Bact_StressResp_Reg"/>
</dbReference>
<dbReference type="Pfam" id="PF01740">
    <property type="entry name" value="STAS"/>
    <property type="match status" value="1"/>
</dbReference>
<reference evidence="4" key="1">
    <citation type="submission" date="2016-10" db="EMBL/GenBank/DDBJ databases">
        <authorList>
            <person name="Varghese N."/>
            <person name="Submissions S."/>
        </authorList>
    </citation>
    <scope>NUCLEOTIDE SEQUENCE [LARGE SCALE GENOMIC DNA]</scope>
    <source>
        <strain evidence="4">CGMCC 1.3566</strain>
    </source>
</reference>
<dbReference type="EMBL" id="FOHJ01000003">
    <property type="protein sequence ID" value="SET21211.1"/>
    <property type="molecule type" value="Genomic_DNA"/>
</dbReference>
<protein>
    <submittedName>
        <fullName evidence="3">Anti-anti-sigma regulatory factor (Antagonist of anti-sigma factor)</fullName>
    </submittedName>
</protein>
<sequence>MDLIFYEGQDMKEFLVSNRNLFEEYLLKEAVNVRDKIDKIHRIGNINLINNAHKLVLFIVEEKTEDVVQFAEQEGVAWAKHSLTLAFKLEWVHAIRRTLWHFLYLFDEKRNKRITLDRFYIQESKINDQIDQFLNAFFISYSKFKDELIEKQRRLVENLSVPIIPITSSICVLPLIGSVDYYRASIIEEQVLMEIGKLRISTLIMDFSGIVDMEEDTISQILKVIDGIGIMGCKPVLTGIRPELVRKFMKFGRLNAETKGTLQQTLSEYMNEFSQ</sequence>
<evidence type="ECO:0000259" key="2">
    <source>
        <dbReference type="PROSITE" id="PS50801"/>
    </source>
</evidence>
<dbReference type="STRING" id="237682.SAMN05421676_103234"/>
<dbReference type="Proteomes" id="UP000199095">
    <property type="component" value="Unassembled WGS sequence"/>
</dbReference>
<dbReference type="InterPro" id="IPR036513">
    <property type="entry name" value="STAS_dom_sf"/>
</dbReference>
<keyword evidence="1" id="KW-0597">Phosphoprotein</keyword>
<name>A0A1I0CNN5_9BACI</name>
<dbReference type="PANTHER" id="PTHR33745">
    <property type="entry name" value="RSBT ANTAGONIST PROTEIN RSBS-RELATED"/>
    <property type="match status" value="1"/>
</dbReference>
<dbReference type="CDD" id="cd07041">
    <property type="entry name" value="STAS_RsbR_RsbS_like"/>
    <property type="match status" value="1"/>
</dbReference>
<dbReference type="PROSITE" id="PS50801">
    <property type="entry name" value="STAS"/>
    <property type="match status" value="1"/>
</dbReference>
<dbReference type="RefSeq" id="WP_093132943.1">
    <property type="nucleotide sequence ID" value="NZ_FOHJ01000003.1"/>
</dbReference>
<gene>
    <name evidence="3" type="ORF">SAMN05421676_103234</name>
</gene>
<dbReference type="PANTHER" id="PTHR33745:SF3">
    <property type="entry name" value="RSBT CO-ANTAGONIST PROTEIN RSBRC"/>
    <property type="match status" value="1"/>
</dbReference>
<dbReference type="AlphaFoldDB" id="A0A1I0CNN5"/>
<evidence type="ECO:0000313" key="3">
    <source>
        <dbReference type="EMBL" id="SET21211.1"/>
    </source>
</evidence>
<dbReference type="SUPFAM" id="SSF52091">
    <property type="entry name" value="SpoIIaa-like"/>
    <property type="match status" value="1"/>
</dbReference>
<evidence type="ECO:0000256" key="1">
    <source>
        <dbReference type="ARBA" id="ARBA00022553"/>
    </source>
</evidence>
<dbReference type="OrthoDB" id="2379721at2"/>
<evidence type="ECO:0000313" key="4">
    <source>
        <dbReference type="Proteomes" id="UP000199095"/>
    </source>
</evidence>
<proteinExistence type="predicted"/>
<accession>A0A1I0CNN5</accession>